<evidence type="ECO:0000259" key="1">
    <source>
        <dbReference type="Pfam" id="PF16747"/>
    </source>
</evidence>
<evidence type="ECO:0000313" key="2">
    <source>
        <dbReference type="EMBL" id="SBW08595.1"/>
    </source>
</evidence>
<dbReference type="RefSeq" id="WP_296952198.1">
    <property type="nucleotide sequence ID" value="NZ_LT599021.1"/>
</dbReference>
<reference evidence="2" key="1">
    <citation type="submission" date="2016-04" db="EMBL/GenBank/DDBJ databases">
        <authorList>
            <person name="Evans L.H."/>
            <person name="Alamgir A."/>
            <person name="Owens N."/>
            <person name="Weber N.D."/>
            <person name="Virtaneva K."/>
            <person name="Barbian K."/>
            <person name="Babar A."/>
            <person name="Rosenke K."/>
        </authorList>
    </citation>
    <scope>NUCLEOTIDE SEQUENCE</scope>
    <source>
        <strain evidence="2">86-2</strain>
    </source>
</reference>
<dbReference type="InterPro" id="IPR031939">
    <property type="entry name" value="Adhesin_E-like"/>
</dbReference>
<sequence length="159" mass="18595">MKYILIAIIAVLSFSACQTSRQVGAGIYGWHNVAVTEDMEIYIDTLNLKQDGAVSYAYEKRIYTYAEARKAYVDKIRDRYVAMKKPEKAEKWNDFSYCIYYSMYDCSNRRFRVLSVEDYDSSGKLIQKTVTSKNKLRWLEVNAKTVGDYTFFFVCDYGK</sequence>
<protein>
    <recommendedName>
        <fullName evidence="1">Surface-adhesin protein E-like domain-containing protein</fullName>
    </recommendedName>
</protein>
<dbReference type="AlphaFoldDB" id="A0A212KAR9"/>
<feature type="domain" description="Surface-adhesin protein E-like" evidence="1">
    <location>
        <begin position="30"/>
        <end position="155"/>
    </location>
</feature>
<dbReference type="PROSITE" id="PS51257">
    <property type="entry name" value="PROKAR_LIPOPROTEIN"/>
    <property type="match status" value="1"/>
</dbReference>
<name>A0A212KAR9_9BACT</name>
<organism evidence="2">
    <name type="scientific">uncultured Dysgonomonas sp</name>
    <dbReference type="NCBI Taxonomy" id="206096"/>
    <lineage>
        <taxon>Bacteria</taxon>
        <taxon>Pseudomonadati</taxon>
        <taxon>Bacteroidota</taxon>
        <taxon>Bacteroidia</taxon>
        <taxon>Bacteroidales</taxon>
        <taxon>Dysgonomonadaceae</taxon>
        <taxon>Dysgonomonas</taxon>
        <taxon>environmental samples</taxon>
    </lineage>
</organism>
<gene>
    <name evidence="2" type="ORF">KL86DYS2_13411</name>
</gene>
<accession>A0A212KAR9</accession>
<dbReference type="Pfam" id="PF16747">
    <property type="entry name" value="Adhesin_E"/>
    <property type="match status" value="1"/>
</dbReference>
<dbReference type="EMBL" id="FLUL01000001">
    <property type="protein sequence ID" value="SBW08595.1"/>
    <property type="molecule type" value="Genomic_DNA"/>
</dbReference>
<proteinExistence type="predicted"/>